<accession>A0AAJ7UIQ0</accession>
<dbReference type="Pfam" id="PF00520">
    <property type="entry name" value="Ion_trans"/>
    <property type="match status" value="1"/>
</dbReference>
<evidence type="ECO:0000313" key="13">
    <source>
        <dbReference type="RefSeq" id="XP_032837210.1"/>
    </source>
</evidence>
<evidence type="ECO:0000313" key="10">
    <source>
        <dbReference type="RefSeq" id="XP_032837207.1"/>
    </source>
</evidence>
<keyword evidence="4 6" id="KW-0472">Membrane</keyword>
<evidence type="ECO:0000259" key="7">
    <source>
        <dbReference type="Pfam" id="PF00520"/>
    </source>
</evidence>
<dbReference type="GO" id="GO:0022832">
    <property type="term" value="F:voltage-gated channel activity"/>
    <property type="evidence" value="ECO:0007669"/>
    <property type="project" value="InterPro"/>
</dbReference>
<feature type="region of interest" description="Disordered" evidence="5">
    <location>
        <begin position="49"/>
        <end position="77"/>
    </location>
</feature>
<keyword evidence="2 6" id="KW-0812">Transmembrane</keyword>
<dbReference type="PANTHER" id="PTHR46768">
    <property type="entry name" value="TWO PORE CALCIUM CHANNEL PROTEIN 2"/>
    <property type="match status" value="1"/>
</dbReference>
<reference evidence="9 10" key="1">
    <citation type="submission" date="2025-04" db="UniProtKB">
        <authorList>
            <consortium name="RefSeq"/>
        </authorList>
    </citation>
    <scope>IDENTIFICATION</scope>
    <source>
        <tissue evidence="9 10">Sperm</tissue>
    </source>
</reference>
<dbReference type="RefSeq" id="XP_032837206.1">
    <property type="nucleotide sequence ID" value="XM_032981315.1"/>
</dbReference>
<proteinExistence type="predicted"/>
<dbReference type="GO" id="GO:0005765">
    <property type="term" value="C:lysosomal membrane"/>
    <property type="evidence" value="ECO:0007669"/>
    <property type="project" value="InterPro"/>
</dbReference>
<dbReference type="Proteomes" id="UP001318040">
    <property type="component" value="Chromosome 80"/>
</dbReference>
<sequence length="506" mass="56068">MERSPLLGGEDAPSVESRTTAAAVGGAVAAAAAVAAADDAAVAVDDAGTPWEEMPWDGRGEAQRRRSSSSDSGTPATANEELYIQQAVVFIEDAIKYRSIYHRMDVISLRLYRFYYSVPFQCFLTITILLLLALAFVERPSSLTRSADVRWSGGAGGGGGGGGGRRPDPPCGVTESVELTALLVLAMDVSIKAHLLGWTEFWKSKWLVAYVLVLALSLLDWTASIATTCVYALRVRRAFRPFFLLQNSSLMKKTLKCIRRTLPQIASVMLLLALHLYFFTVLGMLLFQRGKVEVANSEWDLYFETFTQSLTSLLVLLTTANNPDVMIPAYSANRLYAVFFLAFSVIGTYFLMNLLTAIIYNQFRGYLVNSIRTMLLRRRVGVRAAFEILSAHELQRNPTDAHEESVTGALVMRVLRTISVDSAHRKAMIQHLSGVGDGSISSETFQKIFEEMDKDTVKEVPSAPQYDHRLLVLLQRVCRHRYFDYVGNVFALANVLCITVSDTHTV</sequence>
<name>A0AAJ7UIQ0_PETMA</name>
<evidence type="ECO:0000256" key="1">
    <source>
        <dbReference type="ARBA" id="ARBA00004141"/>
    </source>
</evidence>
<evidence type="ECO:0000313" key="8">
    <source>
        <dbReference type="Proteomes" id="UP001318040"/>
    </source>
</evidence>
<dbReference type="PANTHER" id="PTHR46768:SF1">
    <property type="entry name" value="TWO PORE CHANNEL PROTEIN 2"/>
    <property type="match status" value="1"/>
</dbReference>
<dbReference type="KEGG" id="pmrn:116958596"/>
<dbReference type="GO" id="GO:0015280">
    <property type="term" value="F:ligand-gated sodium channel activity"/>
    <property type="evidence" value="ECO:0007669"/>
    <property type="project" value="TreeGrafter"/>
</dbReference>
<dbReference type="InterPro" id="IPR005821">
    <property type="entry name" value="Ion_trans_dom"/>
</dbReference>
<evidence type="ECO:0000313" key="12">
    <source>
        <dbReference type="RefSeq" id="XP_032837209.1"/>
    </source>
</evidence>
<dbReference type="InterPro" id="IPR027359">
    <property type="entry name" value="Volt_channel_dom_sf"/>
</dbReference>
<dbReference type="FunFam" id="1.10.287.70:FF:000104">
    <property type="entry name" value="Two pore calcium channel protein 2"/>
    <property type="match status" value="1"/>
</dbReference>
<dbReference type="GO" id="GO:0019722">
    <property type="term" value="P:calcium-mediated signaling"/>
    <property type="evidence" value="ECO:0007669"/>
    <property type="project" value="TreeGrafter"/>
</dbReference>
<organism evidence="8 11">
    <name type="scientific">Petromyzon marinus</name>
    <name type="common">Sea lamprey</name>
    <dbReference type="NCBI Taxonomy" id="7757"/>
    <lineage>
        <taxon>Eukaryota</taxon>
        <taxon>Metazoa</taxon>
        <taxon>Chordata</taxon>
        <taxon>Craniata</taxon>
        <taxon>Vertebrata</taxon>
        <taxon>Cyclostomata</taxon>
        <taxon>Hyperoartia</taxon>
        <taxon>Petromyzontiformes</taxon>
        <taxon>Petromyzontidae</taxon>
        <taxon>Petromyzon</taxon>
    </lineage>
</organism>
<dbReference type="RefSeq" id="XP_032837210.1">
    <property type="nucleotide sequence ID" value="XM_032981319.1"/>
</dbReference>
<feature type="transmembrane region" description="Helical" evidence="6">
    <location>
        <begin position="207"/>
        <end position="233"/>
    </location>
</feature>
<protein>
    <submittedName>
        <fullName evidence="9 10">Two pore calcium channel protein 2-like</fullName>
    </submittedName>
</protein>
<keyword evidence="8" id="KW-1185">Reference proteome</keyword>
<feature type="transmembrane region" description="Helical" evidence="6">
    <location>
        <begin position="335"/>
        <end position="360"/>
    </location>
</feature>
<evidence type="ECO:0000313" key="11">
    <source>
        <dbReference type="RefSeq" id="XP_032837208.1"/>
    </source>
</evidence>
<dbReference type="InterPro" id="IPR028798">
    <property type="entry name" value="TPC2"/>
</dbReference>
<comment type="subcellular location">
    <subcellularLocation>
        <location evidence="1">Membrane</location>
        <topology evidence="1">Multi-pass membrane protein</topology>
    </subcellularLocation>
</comment>
<dbReference type="SUPFAM" id="SSF81324">
    <property type="entry name" value="Voltage-gated potassium channels"/>
    <property type="match status" value="1"/>
</dbReference>
<evidence type="ECO:0000256" key="4">
    <source>
        <dbReference type="ARBA" id="ARBA00023136"/>
    </source>
</evidence>
<evidence type="ECO:0000256" key="5">
    <source>
        <dbReference type="SAM" id="MobiDB-lite"/>
    </source>
</evidence>
<gene>
    <name evidence="9 10 11 12 13" type="primary">LOC116958596</name>
</gene>
<dbReference type="RefSeq" id="XP_032837208.1">
    <property type="nucleotide sequence ID" value="XM_032981317.1"/>
</dbReference>
<keyword evidence="3 6" id="KW-1133">Transmembrane helix</keyword>
<dbReference type="GO" id="GO:0097682">
    <property type="term" value="F:intracellularly phosphatidylinositol-3,5-bisphosphate-gated monatomic cation channel activity"/>
    <property type="evidence" value="ECO:0007669"/>
    <property type="project" value="TreeGrafter"/>
</dbReference>
<dbReference type="Gene3D" id="1.10.287.70">
    <property type="match status" value="1"/>
</dbReference>
<dbReference type="RefSeq" id="XP_032837209.1">
    <property type="nucleotide sequence ID" value="XM_032981318.1"/>
</dbReference>
<evidence type="ECO:0000256" key="6">
    <source>
        <dbReference type="SAM" id="Phobius"/>
    </source>
</evidence>
<evidence type="ECO:0000256" key="3">
    <source>
        <dbReference type="ARBA" id="ARBA00022989"/>
    </source>
</evidence>
<feature type="transmembrane region" description="Helical" evidence="6">
    <location>
        <begin position="265"/>
        <end position="287"/>
    </location>
</feature>
<feature type="transmembrane region" description="Helical" evidence="6">
    <location>
        <begin position="114"/>
        <end position="137"/>
    </location>
</feature>
<evidence type="ECO:0000256" key="2">
    <source>
        <dbReference type="ARBA" id="ARBA00022692"/>
    </source>
</evidence>
<dbReference type="AlphaFoldDB" id="A0AAJ7UIQ0"/>
<feature type="domain" description="Ion transport" evidence="7">
    <location>
        <begin position="120"/>
        <end position="363"/>
    </location>
</feature>
<dbReference type="RefSeq" id="XP_032837207.1">
    <property type="nucleotide sequence ID" value="XM_032981316.1"/>
</dbReference>
<dbReference type="Gene3D" id="1.20.120.350">
    <property type="entry name" value="Voltage-gated potassium channels. Chain C"/>
    <property type="match status" value="1"/>
</dbReference>
<evidence type="ECO:0000313" key="9">
    <source>
        <dbReference type="RefSeq" id="XP_032837206.1"/>
    </source>
</evidence>
<dbReference type="GO" id="GO:0075509">
    <property type="term" value="P:endocytosis involved in viral entry into host cell"/>
    <property type="evidence" value="ECO:0007669"/>
    <property type="project" value="TreeGrafter"/>
</dbReference>